<accession>A0A0V0GYM2</accession>
<keyword evidence="1" id="KW-0812">Transmembrane</keyword>
<reference evidence="2" key="1">
    <citation type="submission" date="2015-12" db="EMBL/GenBank/DDBJ databases">
        <title>Gene expression during late stages of embryo sac development: a critical building block for successful pollen-pistil interactions.</title>
        <authorList>
            <person name="Liu Y."/>
            <person name="Joly V."/>
            <person name="Sabar M."/>
            <person name="Matton D.P."/>
        </authorList>
    </citation>
    <scope>NUCLEOTIDE SEQUENCE</scope>
</reference>
<dbReference type="AlphaFoldDB" id="A0A0V0GYM2"/>
<sequence length="70" mass="8178">MSLQTLFWRSLISNDMLSARCHRRAPTSYFFGLFVDCLEKHVCLAFVFFFFVSCCCLHSLCSLQLYLNPV</sequence>
<proteinExistence type="predicted"/>
<protein>
    <submittedName>
        <fullName evidence="2">Putative ovule protein</fullName>
    </submittedName>
</protein>
<keyword evidence="1" id="KW-0472">Membrane</keyword>
<feature type="transmembrane region" description="Helical" evidence="1">
    <location>
        <begin position="42"/>
        <end position="67"/>
    </location>
</feature>
<dbReference type="EMBL" id="GEDG01028734">
    <property type="protein sequence ID" value="JAP12986.1"/>
    <property type="molecule type" value="Transcribed_RNA"/>
</dbReference>
<keyword evidence="1" id="KW-1133">Transmembrane helix</keyword>
<organism evidence="2">
    <name type="scientific">Solanum chacoense</name>
    <name type="common">Chaco potato</name>
    <dbReference type="NCBI Taxonomy" id="4108"/>
    <lineage>
        <taxon>Eukaryota</taxon>
        <taxon>Viridiplantae</taxon>
        <taxon>Streptophyta</taxon>
        <taxon>Embryophyta</taxon>
        <taxon>Tracheophyta</taxon>
        <taxon>Spermatophyta</taxon>
        <taxon>Magnoliopsida</taxon>
        <taxon>eudicotyledons</taxon>
        <taxon>Gunneridae</taxon>
        <taxon>Pentapetalae</taxon>
        <taxon>asterids</taxon>
        <taxon>lamiids</taxon>
        <taxon>Solanales</taxon>
        <taxon>Solanaceae</taxon>
        <taxon>Solanoideae</taxon>
        <taxon>Solaneae</taxon>
        <taxon>Solanum</taxon>
    </lineage>
</organism>
<name>A0A0V0GYM2_SOLCH</name>
<evidence type="ECO:0000256" key="1">
    <source>
        <dbReference type="SAM" id="Phobius"/>
    </source>
</evidence>
<evidence type="ECO:0000313" key="2">
    <source>
        <dbReference type="EMBL" id="JAP12986.1"/>
    </source>
</evidence>